<keyword evidence="2 4" id="KW-0808">Transferase</keyword>
<evidence type="ECO:0000313" key="5">
    <source>
        <dbReference type="Proteomes" id="UP001597557"/>
    </source>
</evidence>
<comment type="caution">
    <text evidence="4">The sequence shown here is derived from an EMBL/GenBank/DDBJ whole genome shotgun (WGS) entry which is preliminary data.</text>
</comment>
<sequence>MRSTLIILTPGFPENEADTTCLPDRQIFIRVLRDTYPHLNIIVLSFQYPFQSREYYWDGVRIIALGGKGKSGLPRRVVWFRAYQQLKQLNKDNEVIGLLSFWLDECAFIAHMFAKKHGLQNYAWMLGQDARAGNRYVSRIVNKDGSNLIALSQFLIDQFEKNYGITAQHLVASGINPAMFDTEVKERDIDILGAGFLIPLKQYHLFIEAVKIVKQSLPNVRVVLCGKGPELNNLLALAAQYGLQNNIEFKGEISHAEMLVMMQQAKVFLHPSSYEGFGTVLLEALYAGAHVISFLKPMKKSFRHHYVVADAEEMGKTALDILMDESRDHEPVLVQSVTQMAHDIMALYQPVLHNEDATA</sequence>
<proteinExistence type="predicted"/>
<name>A0ABW5YCM2_9SPHI</name>
<gene>
    <name evidence="4" type="ORF">ACFS5N_11210</name>
</gene>
<dbReference type="GO" id="GO:0016757">
    <property type="term" value="F:glycosyltransferase activity"/>
    <property type="evidence" value="ECO:0007669"/>
    <property type="project" value="UniProtKB-KW"/>
</dbReference>
<evidence type="ECO:0000256" key="2">
    <source>
        <dbReference type="ARBA" id="ARBA00022679"/>
    </source>
</evidence>
<dbReference type="EMBL" id="JBHUPD010000002">
    <property type="protein sequence ID" value="MFD2873040.1"/>
    <property type="molecule type" value="Genomic_DNA"/>
</dbReference>
<protein>
    <submittedName>
        <fullName evidence="4">Glycosyltransferase</fullName>
        <ecNumber evidence="4">2.4.-.-</ecNumber>
    </submittedName>
</protein>
<evidence type="ECO:0000259" key="3">
    <source>
        <dbReference type="Pfam" id="PF00534"/>
    </source>
</evidence>
<evidence type="ECO:0000313" key="4">
    <source>
        <dbReference type="EMBL" id="MFD2873040.1"/>
    </source>
</evidence>
<reference evidence="5" key="1">
    <citation type="journal article" date="2019" name="Int. J. Syst. Evol. Microbiol.">
        <title>The Global Catalogue of Microorganisms (GCM) 10K type strain sequencing project: providing services to taxonomists for standard genome sequencing and annotation.</title>
        <authorList>
            <consortium name="The Broad Institute Genomics Platform"/>
            <consortium name="The Broad Institute Genome Sequencing Center for Infectious Disease"/>
            <person name="Wu L."/>
            <person name="Ma J."/>
        </authorList>
    </citation>
    <scope>NUCLEOTIDE SEQUENCE [LARGE SCALE GENOMIC DNA]</scope>
    <source>
        <strain evidence="5">KCTC 22437</strain>
    </source>
</reference>
<dbReference type="PANTHER" id="PTHR12526:SF510">
    <property type="entry name" value="D-INOSITOL 3-PHOSPHATE GLYCOSYLTRANSFERASE"/>
    <property type="match status" value="1"/>
</dbReference>
<keyword evidence="5" id="KW-1185">Reference proteome</keyword>
<dbReference type="Proteomes" id="UP001597557">
    <property type="component" value="Unassembled WGS sequence"/>
</dbReference>
<dbReference type="InterPro" id="IPR001296">
    <property type="entry name" value="Glyco_trans_1"/>
</dbReference>
<dbReference type="RefSeq" id="WP_377185363.1">
    <property type="nucleotide sequence ID" value="NZ_JBHUPD010000002.1"/>
</dbReference>
<feature type="domain" description="Glycosyl transferase family 1" evidence="3">
    <location>
        <begin position="180"/>
        <end position="294"/>
    </location>
</feature>
<organism evidence="4 5">
    <name type="scientific">Mucilaginibacter ximonensis</name>
    <dbReference type="NCBI Taxonomy" id="538021"/>
    <lineage>
        <taxon>Bacteria</taxon>
        <taxon>Pseudomonadati</taxon>
        <taxon>Bacteroidota</taxon>
        <taxon>Sphingobacteriia</taxon>
        <taxon>Sphingobacteriales</taxon>
        <taxon>Sphingobacteriaceae</taxon>
        <taxon>Mucilaginibacter</taxon>
    </lineage>
</organism>
<accession>A0ABW5YCM2</accession>
<dbReference type="PANTHER" id="PTHR12526">
    <property type="entry name" value="GLYCOSYLTRANSFERASE"/>
    <property type="match status" value="1"/>
</dbReference>
<keyword evidence="1 4" id="KW-0328">Glycosyltransferase</keyword>
<dbReference type="Gene3D" id="3.40.50.2000">
    <property type="entry name" value="Glycogen Phosphorylase B"/>
    <property type="match status" value="2"/>
</dbReference>
<evidence type="ECO:0000256" key="1">
    <source>
        <dbReference type="ARBA" id="ARBA00022676"/>
    </source>
</evidence>
<dbReference type="SUPFAM" id="SSF53756">
    <property type="entry name" value="UDP-Glycosyltransferase/glycogen phosphorylase"/>
    <property type="match status" value="1"/>
</dbReference>
<dbReference type="Pfam" id="PF00534">
    <property type="entry name" value="Glycos_transf_1"/>
    <property type="match status" value="1"/>
</dbReference>
<dbReference type="CDD" id="cd03801">
    <property type="entry name" value="GT4_PimA-like"/>
    <property type="match status" value="1"/>
</dbReference>
<dbReference type="EC" id="2.4.-.-" evidence="4"/>